<dbReference type="SUPFAM" id="SSF144232">
    <property type="entry name" value="HIT/MYND zinc finger-like"/>
    <property type="match status" value="1"/>
</dbReference>
<dbReference type="GO" id="GO:0008270">
    <property type="term" value="F:zinc ion binding"/>
    <property type="evidence" value="ECO:0007669"/>
    <property type="project" value="UniProtKB-KW"/>
</dbReference>
<evidence type="ECO:0000256" key="4">
    <source>
        <dbReference type="PROSITE-ProRule" id="PRU00134"/>
    </source>
</evidence>
<dbReference type="AlphaFoldDB" id="A0AA84Z6M6"/>
<keyword evidence="3" id="KW-0862">Zinc</keyword>
<sequence length="454" mass="51349">MKNPPAALPLYPLANPKGEEHGCEVCSKPACLQCGVCRITYYCGIEHQKIDWVGIHKKICLDLITFRESKGFVSKDKREKKSEELQNKNLDLVRLTQLESRKLLFKGKSEEALPAALQCLRFAVRAYGIACVELVSPYLVLAESCIGLGKLNQAETYLAQAQWIVLRAQHGCTNSIQSQLHRKLGLLYAAKGNYELALASLAKDIFYASLEYGTDHICTAGGYFQMAEVFYTMYKANGNIGSLDQNFPEKSTEFVCPSVTPEISEINKQNKSHGPLIYERKTKSNNSISTNSEFCIQPPSSKAQVVENLYTRVVNIWARHLRELVESLLFKPVFSEDVGAIMVETTQKARQTLDDSQKAEAEKMLYAIEKYHNQRINENELNATTCNPAKPDPKVQLYLTLSMLNYILERKQESIQYLIKAKVAAEFMIQHPKITVNIKLMERAFSDEIIQQVE</sequence>
<dbReference type="Gene3D" id="1.25.40.10">
    <property type="entry name" value="Tetratricopeptide repeat domain"/>
    <property type="match status" value="1"/>
</dbReference>
<dbReference type="PANTHER" id="PTHR46533">
    <property type="entry name" value="ZINC FINGER MYND DOMAIN-CONTAINING PROTEIN 12"/>
    <property type="match status" value="1"/>
</dbReference>
<dbReference type="SUPFAM" id="SSF48452">
    <property type="entry name" value="TPR-like"/>
    <property type="match status" value="1"/>
</dbReference>
<dbReference type="InterPro" id="IPR053248">
    <property type="entry name" value="Zinc_finger_MYND_domain"/>
</dbReference>
<dbReference type="Proteomes" id="UP000050790">
    <property type="component" value="Unassembled WGS sequence"/>
</dbReference>
<proteinExistence type="predicted"/>
<protein>
    <submittedName>
        <fullName evidence="7 8">TPR_REGION domain-containing protein</fullName>
    </submittedName>
</protein>
<dbReference type="InterPro" id="IPR002893">
    <property type="entry name" value="Znf_MYND"/>
</dbReference>
<feature type="domain" description="MYND-type" evidence="5">
    <location>
        <begin position="23"/>
        <end position="60"/>
    </location>
</feature>
<evidence type="ECO:0000313" key="8">
    <source>
        <dbReference type="WBParaSite" id="SMRG1_14610.3"/>
    </source>
</evidence>
<keyword evidence="2 4" id="KW-0863">Zinc-finger</keyword>
<dbReference type="WBParaSite" id="SMRG1_14610.2">
    <property type="protein sequence ID" value="SMRG1_14610.2"/>
    <property type="gene ID" value="SMRG1_14610"/>
</dbReference>
<dbReference type="PANTHER" id="PTHR46533:SF1">
    <property type="entry name" value="ZINC FINGER MYND DOMAIN-CONTAINING PROTEIN 12"/>
    <property type="match status" value="1"/>
</dbReference>
<dbReference type="InterPro" id="IPR011990">
    <property type="entry name" value="TPR-like_helical_dom_sf"/>
</dbReference>
<dbReference type="WBParaSite" id="SMRG1_14610.3">
    <property type="protein sequence ID" value="SMRG1_14610.3"/>
    <property type="gene ID" value="SMRG1_14610"/>
</dbReference>
<evidence type="ECO:0000256" key="2">
    <source>
        <dbReference type="ARBA" id="ARBA00022771"/>
    </source>
</evidence>
<reference evidence="7 8" key="1">
    <citation type="submission" date="2023-11" db="UniProtKB">
        <authorList>
            <consortium name="WormBaseParasite"/>
        </authorList>
    </citation>
    <scope>IDENTIFICATION</scope>
</reference>
<evidence type="ECO:0000313" key="7">
    <source>
        <dbReference type="WBParaSite" id="SMRG1_14610.2"/>
    </source>
</evidence>
<keyword evidence="1" id="KW-0479">Metal-binding</keyword>
<dbReference type="Gene3D" id="6.10.140.2220">
    <property type="match status" value="1"/>
</dbReference>
<evidence type="ECO:0000313" key="6">
    <source>
        <dbReference type="Proteomes" id="UP000050790"/>
    </source>
</evidence>
<evidence type="ECO:0000256" key="1">
    <source>
        <dbReference type="ARBA" id="ARBA00022723"/>
    </source>
</evidence>
<dbReference type="Pfam" id="PF01753">
    <property type="entry name" value="zf-MYND"/>
    <property type="match status" value="1"/>
</dbReference>
<organism evidence="6 7">
    <name type="scientific">Schistosoma margrebowiei</name>
    <dbReference type="NCBI Taxonomy" id="48269"/>
    <lineage>
        <taxon>Eukaryota</taxon>
        <taxon>Metazoa</taxon>
        <taxon>Spiralia</taxon>
        <taxon>Lophotrochozoa</taxon>
        <taxon>Platyhelminthes</taxon>
        <taxon>Trematoda</taxon>
        <taxon>Digenea</taxon>
        <taxon>Strigeidida</taxon>
        <taxon>Schistosomatoidea</taxon>
        <taxon>Schistosomatidae</taxon>
        <taxon>Schistosoma</taxon>
    </lineage>
</organism>
<name>A0AA84Z6M6_9TREM</name>
<accession>A0AA84Z6M6</accession>
<dbReference type="PROSITE" id="PS50865">
    <property type="entry name" value="ZF_MYND_2"/>
    <property type="match status" value="1"/>
</dbReference>
<evidence type="ECO:0000256" key="3">
    <source>
        <dbReference type="ARBA" id="ARBA00022833"/>
    </source>
</evidence>
<evidence type="ECO:0000259" key="5">
    <source>
        <dbReference type="PROSITE" id="PS50865"/>
    </source>
</evidence>